<dbReference type="InterPro" id="IPR002318">
    <property type="entry name" value="Ala-tRNA-lgiase_IIc"/>
</dbReference>
<dbReference type="GO" id="GO:0004813">
    <property type="term" value="F:alanine-tRNA ligase activity"/>
    <property type="evidence" value="ECO:0007669"/>
    <property type="project" value="UniProtKB-UniRule"/>
</dbReference>
<dbReference type="SUPFAM" id="SSF50447">
    <property type="entry name" value="Translation proteins"/>
    <property type="match status" value="1"/>
</dbReference>
<feature type="binding site" evidence="11">
    <location>
        <position position="515"/>
    </location>
    <ligand>
        <name>Zn(2+)</name>
        <dbReference type="ChEBI" id="CHEBI:29105"/>
    </ligand>
</feature>
<dbReference type="InterPro" id="IPR023033">
    <property type="entry name" value="Ala_tRNA_ligase_euk/bac"/>
</dbReference>
<evidence type="ECO:0000256" key="5">
    <source>
        <dbReference type="ARBA" id="ARBA00022598"/>
    </source>
</evidence>
<dbReference type="Gene3D" id="3.30.930.10">
    <property type="entry name" value="Bira Bifunctional Protein, Domain 2"/>
    <property type="match status" value="1"/>
</dbReference>
<dbReference type="InterPro" id="IPR045864">
    <property type="entry name" value="aa-tRNA-synth_II/BPL/LPL"/>
</dbReference>
<dbReference type="Pfam" id="PF01411">
    <property type="entry name" value="tRNA-synt_2c"/>
    <property type="match status" value="1"/>
</dbReference>
<comment type="subunit">
    <text evidence="11">Monomer.</text>
</comment>
<dbReference type="GO" id="GO:0005739">
    <property type="term" value="C:mitochondrion"/>
    <property type="evidence" value="ECO:0007669"/>
    <property type="project" value="TreeGrafter"/>
</dbReference>
<evidence type="ECO:0000256" key="3">
    <source>
        <dbReference type="ARBA" id="ARBA00017959"/>
    </source>
</evidence>
<dbReference type="EC" id="6.1.1.7" evidence="2"/>
<dbReference type="PANTHER" id="PTHR11777:SF9">
    <property type="entry name" value="ALANINE--TRNA LIGASE, CYTOPLASMIC"/>
    <property type="match status" value="1"/>
</dbReference>
<dbReference type="PANTHER" id="PTHR11777">
    <property type="entry name" value="ALANYL-TRNA SYNTHETASE"/>
    <property type="match status" value="1"/>
</dbReference>
<feature type="binding site" evidence="11">
    <location>
        <position position="519"/>
    </location>
    <ligand>
        <name>Zn(2+)</name>
        <dbReference type="ChEBI" id="CHEBI:29105"/>
    </ligand>
</feature>
<keyword evidence="7 11" id="KW-0067">ATP-binding</keyword>
<evidence type="ECO:0000256" key="4">
    <source>
        <dbReference type="ARBA" id="ARBA00022555"/>
    </source>
</evidence>
<keyword evidence="11" id="KW-0479">Metal-binding</keyword>
<dbReference type="SUPFAM" id="SSF55186">
    <property type="entry name" value="ThrRS/AlaRS common domain"/>
    <property type="match status" value="1"/>
</dbReference>
<dbReference type="GO" id="GO:0002161">
    <property type="term" value="F:aminoacyl-tRNA deacylase activity"/>
    <property type="evidence" value="ECO:0007669"/>
    <property type="project" value="TreeGrafter"/>
</dbReference>
<evidence type="ECO:0000313" key="15">
    <source>
        <dbReference type="WBParaSite" id="nRc.2.0.1.t10828-RA"/>
    </source>
</evidence>
<keyword evidence="9 11" id="KW-0648">Protein biosynthesis</keyword>
<evidence type="ECO:0000256" key="1">
    <source>
        <dbReference type="ARBA" id="ARBA00008429"/>
    </source>
</evidence>
<evidence type="ECO:0000256" key="2">
    <source>
        <dbReference type="ARBA" id="ARBA00013168"/>
    </source>
</evidence>
<keyword evidence="6 11" id="KW-0547">Nucleotide-binding</keyword>
<feature type="binding site" evidence="11">
    <location>
        <position position="401"/>
    </location>
    <ligand>
        <name>Zn(2+)</name>
        <dbReference type="ChEBI" id="CHEBI:29105"/>
    </ligand>
</feature>
<dbReference type="SUPFAM" id="SSF55681">
    <property type="entry name" value="Class II aaRS and biotin synthetases"/>
    <property type="match status" value="1"/>
</dbReference>
<evidence type="ECO:0000256" key="11">
    <source>
        <dbReference type="HAMAP-Rule" id="MF_03133"/>
    </source>
</evidence>
<organism evidence="14 15">
    <name type="scientific">Romanomermis culicivorax</name>
    <name type="common">Nematode worm</name>
    <dbReference type="NCBI Taxonomy" id="13658"/>
    <lineage>
        <taxon>Eukaryota</taxon>
        <taxon>Metazoa</taxon>
        <taxon>Ecdysozoa</taxon>
        <taxon>Nematoda</taxon>
        <taxon>Enoplea</taxon>
        <taxon>Dorylaimia</taxon>
        <taxon>Mermithida</taxon>
        <taxon>Mermithoidea</taxon>
        <taxon>Mermithidae</taxon>
        <taxon>Romanomermis</taxon>
    </lineage>
</organism>
<evidence type="ECO:0000256" key="9">
    <source>
        <dbReference type="ARBA" id="ARBA00022917"/>
    </source>
</evidence>
<keyword evidence="4 11" id="KW-0820">tRNA-binding</keyword>
<sequence length="713" mass="79835">MFYYWNLRIEGIVSFREGDGSLRPLPKKHIDCGLGFERLTSVIQGYTSNYDTDLFKPIFDAIEKGTGSRPYTGKVGTEDVDQMDMSYRVVADHIRTLTIALSDGGRPDNAGRGYVLRRILRRGVRYATEKLNAKRGFFSTLVSVVVDVLGDTFPELRKDPQSVIDVINDEEEQFLKTLSRGHRLLSRCISKLGDSKIVPGDLAWRLYDTYGFPIDLTQLMAEENGLTINMNEYEEAKRRSQVASNAKVEQYGGGVDLDVHAIADLSKQEIKQTDDSLKYNYVALDETPEAEYKFEANVGKVVAIRRNGRFVSEATSGDECGLILDSTCFYSESGGQIYDQGFMNKVGDEEAEFSVKNVQVRGGYVIHIGEIEGTIKVNDKLRQTIDEVRRKLIMNNHTATHILNFGLRQVLGEADQKGSLVAPDRLRFDFTAKGAMTYAQIKDAESISMDMICRNEIVYAKSADLAHAKAVQGLRAVFEETYPDPVRIVSIGVPVDDLLADPHGPGGTITSVEFCGGTHLQRAGHVGKFYITSEDAIAKGIRRIVAVTGPEADKTWHRSLHFEKLVNDIGQKVDGIVSIADRLNLKQLYNEIATLIQDIGQALLPYWRKEDFRNELKRMKSKLDDMDKEYKQQIAQKVIEEAKSLSESHFEDTFLVHKFQDGVSAKALDSALKQIKNKASMVFSVDNDNQKIVCLASVAKLFGPQRSKMPKDN</sequence>
<comment type="catalytic activity">
    <reaction evidence="11">
        <text>tRNA(Ala) + L-alanine + ATP = L-alanyl-tRNA(Ala) + AMP + diphosphate</text>
        <dbReference type="Rhea" id="RHEA:12540"/>
        <dbReference type="Rhea" id="RHEA-COMP:9657"/>
        <dbReference type="Rhea" id="RHEA-COMP:9923"/>
        <dbReference type="ChEBI" id="CHEBI:30616"/>
        <dbReference type="ChEBI" id="CHEBI:33019"/>
        <dbReference type="ChEBI" id="CHEBI:57972"/>
        <dbReference type="ChEBI" id="CHEBI:78442"/>
        <dbReference type="ChEBI" id="CHEBI:78497"/>
        <dbReference type="ChEBI" id="CHEBI:456215"/>
        <dbReference type="EC" id="6.1.1.7"/>
    </reaction>
</comment>
<accession>A0A915IAM8</accession>
<dbReference type="InterPro" id="IPR009000">
    <property type="entry name" value="Transl_B-barrel_sf"/>
</dbReference>
<evidence type="ECO:0000256" key="7">
    <source>
        <dbReference type="ARBA" id="ARBA00022840"/>
    </source>
</evidence>
<dbReference type="GO" id="GO:0008270">
    <property type="term" value="F:zinc ion binding"/>
    <property type="evidence" value="ECO:0007669"/>
    <property type="project" value="UniProtKB-UniRule"/>
</dbReference>
<dbReference type="SMART" id="SM00863">
    <property type="entry name" value="tRNA_SAD"/>
    <property type="match status" value="1"/>
</dbReference>
<comment type="cofactor">
    <cofactor evidence="11">
        <name>Zn(2+)</name>
        <dbReference type="ChEBI" id="CHEBI:29105"/>
    </cofactor>
    <text evidence="11">Binds 1 zinc ion per subunit.</text>
</comment>
<dbReference type="Pfam" id="PF07973">
    <property type="entry name" value="tRNA_SAD"/>
    <property type="match status" value="1"/>
</dbReference>
<dbReference type="NCBIfam" id="TIGR00344">
    <property type="entry name" value="alaS"/>
    <property type="match status" value="1"/>
</dbReference>
<evidence type="ECO:0000256" key="12">
    <source>
        <dbReference type="SAM" id="Coils"/>
    </source>
</evidence>
<dbReference type="Gene3D" id="2.40.30.130">
    <property type="match status" value="1"/>
</dbReference>
<evidence type="ECO:0000256" key="6">
    <source>
        <dbReference type="ARBA" id="ARBA00022741"/>
    </source>
</evidence>
<evidence type="ECO:0000256" key="10">
    <source>
        <dbReference type="ARBA" id="ARBA00023146"/>
    </source>
</evidence>
<dbReference type="InterPro" id="IPR018162">
    <property type="entry name" value="Ala-tRNA-ligase_IIc_anticod-bd"/>
</dbReference>
<proteinExistence type="inferred from homology"/>
<dbReference type="PROSITE" id="PS50860">
    <property type="entry name" value="AA_TRNA_LIGASE_II_ALA"/>
    <property type="match status" value="1"/>
</dbReference>
<comment type="similarity">
    <text evidence="1">Belongs to the class-II aminoacyl-tRNA synthetase family. Alax-L subfamily.</text>
</comment>
<dbReference type="WBParaSite" id="nRc.2.0.1.t10828-RA">
    <property type="protein sequence ID" value="nRc.2.0.1.t10828-RA"/>
    <property type="gene ID" value="nRc.2.0.1.g10828"/>
</dbReference>
<dbReference type="GO" id="GO:0005524">
    <property type="term" value="F:ATP binding"/>
    <property type="evidence" value="ECO:0007669"/>
    <property type="project" value="UniProtKB-UniRule"/>
</dbReference>
<keyword evidence="11" id="KW-0862">Zinc</keyword>
<keyword evidence="10 11" id="KW-0030">Aminoacyl-tRNA synthetase</keyword>
<name>A0A915IAM8_ROMCU</name>
<keyword evidence="5 11" id="KW-0436">Ligase</keyword>
<dbReference type="OMA" id="CVTRADV"/>
<dbReference type="GO" id="GO:0000049">
    <property type="term" value="F:tRNA binding"/>
    <property type="evidence" value="ECO:0007669"/>
    <property type="project" value="UniProtKB-KW"/>
</dbReference>
<evidence type="ECO:0000259" key="13">
    <source>
        <dbReference type="PROSITE" id="PS50860"/>
    </source>
</evidence>
<feature type="domain" description="Alanyl-transfer RNA synthetases family profile" evidence="13">
    <location>
        <begin position="1"/>
        <end position="558"/>
    </location>
</feature>
<dbReference type="InterPro" id="IPR018164">
    <property type="entry name" value="Ala-tRNA-synth_IIc_N"/>
</dbReference>
<dbReference type="HAMAP" id="MF_00036_B">
    <property type="entry name" value="Ala_tRNA_synth_B"/>
    <property type="match status" value="1"/>
</dbReference>
<dbReference type="AlphaFoldDB" id="A0A915IAM8"/>
<comment type="function">
    <text evidence="11">Catalyzes the attachment of alanine to tRNA(Ala) in a two-step reaction: alanine is first activated by ATP to form Ala-AMP and then transferred to the acceptor end of tRNA(Ala). Also edits incorrectly charged tRNA(Ala) via its editing domain.</text>
</comment>
<keyword evidence="12" id="KW-0175">Coiled coil</keyword>
<dbReference type="InterPro" id="IPR012947">
    <property type="entry name" value="tRNA_SAD"/>
</dbReference>
<feature type="binding site" evidence="11">
    <location>
        <position position="397"/>
    </location>
    <ligand>
        <name>Zn(2+)</name>
        <dbReference type="ChEBI" id="CHEBI:29105"/>
    </ligand>
</feature>
<dbReference type="InterPro" id="IPR018163">
    <property type="entry name" value="Thr/Ala-tRNA-synth_IIc_edit"/>
</dbReference>
<evidence type="ECO:0000256" key="8">
    <source>
        <dbReference type="ARBA" id="ARBA00022884"/>
    </source>
</evidence>
<dbReference type="Gene3D" id="3.30.980.10">
    <property type="entry name" value="Threonyl-trna Synthetase, Chain A, domain 2"/>
    <property type="match status" value="1"/>
</dbReference>
<dbReference type="InterPro" id="IPR050058">
    <property type="entry name" value="Ala-tRNA_ligase"/>
</dbReference>
<dbReference type="Proteomes" id="UP000887565">
    <property type="component" value="Unplaced"/>
</dbReference>
<evidence type="ECO:0000313" key="14">
    <source>
        <dbReference type="Proteomes" id="UP000887565"/>
    </source>
</evidence>
<keyword evidence="14" id="KW-1185">Reference proteome</keyword>
<dbReference type="FunFam" id="3.30.980.10:FF:000004">
    <property type="entry name" value="Alanine--tRNA ligase, cytoplasmic"/>
    <property type="match status" value="1"/>
</dbReference>
<feature type="coiled-coil region" evidence="12">
    <location>
        <begin position="609"/>
        <end position="636"/>
    </location>
</feature>
<dbReference type="GO" id="GO:0006419">
    <property type="term" value="P:alanyl-tRNA aminoacylation"/>
    <property type="evidence" value="ECO:0007669"/>
    <property type="project" value="InterPro"/>
</dbReference>
<dbReference type="InterPro" id="IPR018165">
    <property type="entry name" value="Ala-tRNA-synth_IIc_core"/>
</dbReference>
<reference evidence="15" key="1">
    <citation type="submission" date="2022-11" db="UniProtKB">
        <authorList>
            <consortium name="WormBaseParasite"/>
        </authorList>
    </citation>
    <scope>IDENTIFICATION</scope>
</reference>
<keyword evidence="8 11" id="KW-0694">RNA-binding</keyword>
<dbReference type="PRINTS" id="PR00980">
    <property type="entry name" value="TRNASYNTHALA"/>
</dbReference>
<comment type="domain">
    <text evidence="11">Consists of three domains; the N-terminal catalytic domain, the editing domain and the C-terminal C-Ala domain. The editing domain removes incorrectly charged amino acids, while the C-Ala domain, along with tRNA(Ala), serves as a bridge to cooperatively bring together the editing and aminoacylation centers thus stimulating deacylation of misacylated tRNAs.</text>
</comment>
<dbReference type="SUPFAM" id="SSF101353">
    <property type="entry name" value="Putative anticodon-binding domain of alanyl-tRNA synthetase (AlaRS)"/>
    <property type="match status" value="1"/>
</dbReference>
<protein>
    <recommendedName>
        <fullName evidence="3">Alanine--tRNA ligase</fullName>
        <ecNumber evidence="2">6.1.1.7</ecNumber>
    </recommendedName>
</protein>